<dbReference type="GO" id="GO:0003841">
    <property type="term" value="F:1-acylglycerol-3-phosphate O-acyltransferase activity"/>
    <property type="evidence" value="ECO:0007669"/>
    <property type="project" value="TreeGrafter"/>
</dbReference>
<name>A0A4R5QGK9_9PROT</name>
<protein>
    <submittedName>
        <fullName evidence="7">1-acyl-sn-glycerol-3-phosphate acyltransferase</fullName>
    </submittedName>
</protein>
<feature type="domain" description="Phospholipid/glycerol acyltransferase" evidence="6">
    <location>
        <begin position="72"/>
        <end position="186"/>
    </location>
</feature>
<evidence type="ECO:0000313" key="8">
    <source>
        <dbReference type="Proteomes" id="UP000295096"/>
    </source>
</evidence>
<dbReference type="PANTHER" id="PTHR10434">
    <property type="entry name" value="1-ACYL-SN-GLYCEROL-3-PHOSPHATE ACYLTRANSFERASE"/>
    <property type="match status" value="1"/>
</dbReference>
<dbReference type="Pfam" id="PF01553">
    <property type="entry name" value="Acyltransferase"/>
    <property type="match status" value="1"/>
</dbReference>
<keyword evidence="5" id="KW-1133">Transmembrane helix</keyword>
<dbReference type="CDD" id="cd07989">
    <property type="entry name" value="LPLAT_AGPAT-like"/>
    <property type="match status" value="1"/>
</dbReference>
<dbReference type="SMART" id="SM00563">
    <property type="entry name" value="PlsC"/>
    <property type="match status" value="1"/>
</dbReference>
<organism evidence="7 8">
    <name type="scientific">Dankookia rubra</name>
    <dbReference type="NCBI Taxonomy" id="1442381"/>
    <lineage>
        <taxon>Bacteria</taxon>
        <taxon>Pseudomonadati</taxon>
        <taxon>Pseudomonadota</taxon>
        <taxon>Alphaproteobacteria</taxon>
        <taxon>Acetobacterales</taxon>
        <taxon>Roseomonadaceae</taxon>
        <taxon>Dankookia</taxon>
    </lineage>
</organism>
<reference evidence="7 8" key="1">
    <citation type="journal article" date="2016" name="J. Microbiol.">
        <title>Dankookia rubra gen. nov., sp. nov., an alphaproteobacterium isolated from sediment of a shallow stream.</title>
        <authorList>
            <person name="Kim W.H."/>
            <person name="Kim D.H."/>
            <person name="Kang K."/>
            <person name="Ahn T.Y."/>
        </authorList>
    </citation>
    <scope>NUCLEOTIDE SEQUENCE [LARGE SCALE GENOMIC DNA]</scope>
    <source>
        <strain evidence="7 8">JCM30602</strain>
    </source>
</reference>
<dbReference type="SUPFAM" id="SSF69593">
    <property type="entry name" value="Glycerol-3-phosphate (1)-acyltransferase"/>
    <property type="match status" value="1"/>
</dbReference>
<dbReference type="RefSeq" id="WP_133288683.1">
    <property type="nucleotide sequence ID" value="NZ_SMSJ01000011.1"/>
</dbReference>
<keyword evidence="5" id="KW-0472">Membrane</keyword>
<comment type="pathway">
    <text evidence="1">Lipid metabolism.</text>
</comment>
<evidence type="ECO:0000313" key="7">
    <source>
        <dbReference type="EMBL" id="TDH62420.1"/>
    </source>
</evidence>
<sequence>MIWLRSLLFNLAFWLLTLILGLISLPLLLGPRQWLAPLMRFYAWMNVALLRAICGIRLQVEGREHLPAAGGALIASKHQSAFDTFIWFGLLPDVTYVLKKELLWVPVWGWFARKTRQIAVDRSAGPSAVRHLAKAGKTAAAEGRQIVIFPEGTRVAPGVRGVIQPGISALAAATGLPIVPVATDSGVCWGRRAFRKRPGTIRILVRPALPAGLPRAELLARLAAAIEPGPGGEPGGEPGPEPVLGTAGEQAVDKPVESPTATLRR</sequence>
<feature type="transmembrane region" description="Helical" evidence="5">
    <location>
        <begin position="7"/>
        <end position="29"/>
    </location>
</feature>
<dbReference type="GO" id="GO:0006654">
    <property type="term" value="P:phosphatidic acid biosynthetic process"/>
    <property type="evidence" value="ECO:0007669"/>
    <property type="project" value="TreeGrafter"/>
</dbReference>
<feature type="compositionally biased region" description="Gly residues" evidence="4">
    <location>
        <begin position="229"/>
        <end position="238"/>
    </location>
</feature>
<keyword evidence="8" id="KW-1185">Reference proteome</keyword>
<dbReference type="PANTHER" id="PTHR10434:SF40">
    <property type="entry name" value="1-ACYL-SN-GLYCEROL-3-PHOSPHATE ACYLTRANSFERASE"/>
    <property type="match status" value="1"/>
</dbReference>
<dbReference type="InterPro" id="IPR002123">
    <property type="entry name" value="Plipid/glycerol_acylTrfase"/>
</dbReference>
<keyword evidence="3 7" id="KW-0012">Acyltransferase</keyword>
<evidence type="ECO:0000256" key="2">
    <source>
        <dbReference type="ARBA" id="ARBA00022679"/>
    </source>
</evidence>
<keyword evidence="2 7" id="KW-0808">Transferase</keyword>
<evidence type="ECO:0000256" key="5">
    <source>
        <dbReference type="SAM" id="Phobius"/>
    </source>
</evidence>
<evidence type="ECO:0000256" key="4">
    <source>
        <dbReference type="SAM" id="MobiDB-lite"/>
    </source>
</evidence>
<dbReference type="OrthoDB" id="5290997at2"/>
<evidence type="ECO:0000259" key="6">
    <source>
        <dbReference type="SMART" id="SM00563"/>
    </source>
</evidence>
<evidence type="ECO:0000256" key="1">
    <source>
        <dbReference type="ARBA" id="ARBA00005189"/>
    </source>
</evidence>
<comment type="caution">
    <text evidence="7">The sequence shown here is derived from an EMBL/GenBank/DDBJ whole genome shotgun (WGS) entry which is preliminary data.</text>
</comment>
<accession>A0A4R5QGK9</accession>
<dbReference type="AlphaFoldDB" id="A0A4R5QGK9"/>
<dbReference type="EMBL" id="SMSJ01000011">
    <property type="protein sequence ID" value="TDH62420.1"/>
    <property type="molecule type" value="Genomic_DNA"/>
</dbReference>
<proteinExistence type="predicted"/>
<evidence type="ECO:0000256" key="3">
    <source>
        <dbReference type="ARBA" id="ARBA00023315"/>
    </source>
</evidence>
<gene>
    <name evidence="7" type="ORF">E2C06_11140</name>
</gene>
<feature type="region of interest" description="Disordered" evidence="4">
    <location>
        <begin position="226"/>
        <end position="265"/>
    </location>
</feature>
<dbReference type="Proteomes" id="UP000295096">
    <property type="component" value="Unassembled WGS sequence"/>
</dbReference>
<keyword evidence="5" id="KW-0812">Transmembrane</keyword>